<feature type="transmembrane region" description="Helical" evidence="1">
    <location>
        <begin position="53"/>
        <end position="74"/>
    </location>
</feature>
<evidence type="ECO:0000313" key="3">
    <source>
        <dbReference type="Proteomes" id="UP001430953"/>
    </source>
</evidence>
<keyword evidence="1" id="KW-0812">Transmembrane</keyword>
<keyword evidence="3" id="KW-1185">Reference proteome</keyword>
<reference evidence="2 3" key="1">
    <citation type="submission" date="2023-03" db="EMBL/GenBank/DDBJ databases">
        <title>High recombination rates correlate with genetic variation in Cardiocondyla obscurior ants.</title>
        <authorList>
            <person name="Errbii M."/>
        </authorList>
    </citation>
    <scope>NUCLEOTIDE SEQUENCE [LARGE SCALE GENOMIC DNA]</scope>
    <source>
        <strain evidence="2">Alpha-2009</strain>
        <tissue evidence="2">Whole body</tissue>
    </source>
</reference>
<gene>
    <name evidence="2" type="ORF">PUN28_007718</name>
</gene>
<name>A0AAW2FUG0_9HYME</name>
<dbReference type="Proteomes" id="UP001430953">
    <property type="component" value="Unassembled WGS sequence"/>
</dbReference>
<evidence type="ECO:0000313" key="2">
    <source>
        <dbReference type="EMBL" id="KAL0119413.1"/>
    </source>
</evidence>
<proteinExistence type="predicted"/>
<protein>
    <submittedName>
        <fullName evidence="2">Uncharacterized protein</fullName>
    </submittedName>
</protein>
<keyword evidence="1" id="KW-1133">Transmembrane helix</keyword>
<feature type="transmembrane region" description="Helical" evidence="1">
    <location>
        <begin position="29"/>
        <end position="47"/>
    </location>
</feature>
<evidence type="ECO:0000256" key="1">
    <source>
        <dbReference type="SAM" id="Phobius"/>
    </source>
</evidence>
<organism evidence="2 3">
    <name type="scientific">Cardiocondyla obscurior</name>
    <dbReference type="NCBI Taxonomy" id="286306"/>
    <lineage>
        <taxon>Eukaryota</taxon>
        <taxon>Metazoa</taxon>
        <taxon>Ecdysozoa</taxon>
        <taxon>Arthropoda</taxon>
        <taxon>Hexapoda</taxon>
        <taxon>Insecta</taxon>
        <taxon>Pterygota</taxon>
        <taxon>Neoptera</taxon>
        <taxon>Endopterygota</taxon>
        <taxon>Hymenoptera</taxon>
        <taxon>Apocrita</taxon>
        <taxon>Aculeata</taxon>
        <taxon>Formicoidea</taxon>
        <taxon>Formicidae</taxon>
        <taxon>Myrmicinae</taxon>
        <taxon>Cardiocondyla</taxon>
    </lineage>
</organism>
<accession>A0AAW2FUG0</accession>
<comment type="caution">
    <text evidence="2">The sequence shown here is derived from an EMBL/GenBank/DDBJ whole genome shotgun (WGS) entry which is preliminary data.</text>
</comment>
<dbReference type="EMBL" id="JADYXP020000007">
    <property type="protein sequence ID" value="KAL0119413.1"/>
    <property type="molecule type" value="Genomic_DNA"/>
</dbReference>
<sequence>MRSHDAVTYGRTDKGAPCSTSITDLPLPLLSLFLSIAVTRVPLLPLLMPLQSLVLPLLLVLFLLRMLLLLLLLLPESRSNEMATRNDERAAAVRAMSGTVQREPRFFMSDLGEEPSKRCVAIRLKISQS</sequence>
<dbReference type="AlphaFoldDB" id="A0AAW2FUG0"/>
<keyword evidence="1" id="KW-0472">Membrane</keyword>